<dbReference type="EMBL" id="CP002475">
    <property type="protein sequence ID" value="ADW02705.1"/>
    <property type="molecule type" value="Genomic_DNA"/>
</dbReference>
<name>A0A8D3WHK8_STRFA</name>
<dbReference type="OrthoDB" id="3906893at2"/>
<evidence type="ECO:0000313" key="3">
    <source>
        <dbReference type="Proteomes" id="UP000002066"/>
    </source>
</evidence>
<evidence type="ECO:0000256" key="1">
    <source>
        <dbReference type="SAM" id="Coils"/>
    </source>
</evidence>
<gene>
    <name evidence="2" type="ordered locus">Sfla_1255</name>
</gene>
<dbReference type="AlphaFoldDB" id="A0A8D3WHK8"/>
<dbReference type="Proteomes" id="UP000002066">
    <property type="component" value="Chromosome"/>
</dbReference>
<keyword evidence="1" id="KW-0175">Coiled coil</keyword>
<evidence type="ECO:0000313" key="2">
    <source>
        <dbReference type="EMBL" id="ADW02705.1"/>
    </source>
</evidence>
<accession>A0A8D3WHK8</accession>
<proteinExistence type="predicted"/>
<dbReference type="KEGG" id="sfa:Sfla_1255"/>
<feature type="coiled-coil region" evidence="1">
    <location>
        <begin position="308"/>
        <end position="342"/>
    </location>
</feature>
<organism evidence="2 3">
    <name type="scientific">Streptomyces pratensis (strain ATCC 33331 / IAF-45CD)</name>
    <dbReference type="NCBI Taxonomy" id="591167"/>
    <lineage>
        <taxon>Bacteria</taxon>
        <taxon>Bacillati</taxon>
        <taxon>Actinomycetota</taxon>
        <taxon>Actinomycetes</taxon>
        <taxon>Kitasatosporales</taxon>
        <taxon>Streptomycetaceae</taxon>
        <taxon>Streptomyces</taxon>
    </lineage>
</organism>
<sequence length="529" mass="59006">MQALYAVSFDIRSAQEQPGRVYESLRGHLADWLGHHGRVPAPSVAELDRDGRAVLVGKFPGHGDRTVSWTVAGDELTRALRMTIHQPLSTGPAQFVTRVTVSEWEEGGGGLRIVMGREIPDGWIAPVQDPQLKRPNLLRAVLGDQELEVRVLSQLATGRYERIREESHADVLLDVLALRTRLPILLIHPRDQAGWSAAADASGQLAGLAQVVTLNYVTAQAVRRTHEQLAVPSGGARLVWPDLGLEHPSYSREEVSQTSFVERRLMLSLAHLSVIARGSDTAWERARQASYRAGARRAAEQLSRAQAAGDTTAELEALQKRVRQLEEDATSWEDMAQSCMEERDKARDDAATAEALRQDRDYWKNEYLGLSKGGSGRAATFDAWSEIPSLGSDAVLTFEALAKASEEHIVFTAKAARAWKDSRYPYPQEMTDRLTALAQAAMDLYSNSGKMPRLAQWFYDNHGLKFAPNDEKLSKDKDKRYFTFNGKRWDGLPHIKVRDAVSPNEVGRIYFALDSEEKRFIVNHVGLHL</sequence>
<reference evidence="2 3" key="1">
    <citation type="submission" date="2011-01" db="EMBL/GenBank/DDBJ databases">
        <title>Complete sequence of chromosome of Streptomyces flavogriseus ATCC 33331.</title>
        <authorList>
            <consortium name="US DOE Joint Genome Institute"/>
            <person name="Lucas S."/>
            <person name="Copeland A."/>
            <person name="Lapidus A."/>
            <person name="Cheng J.-F."/>
            <person name="Goodwin L."/>
            <person name="Pitluck S."/>
            <person name="Davenport K."/>
            <person name="Detter J.C."/>
            <person name="Han C."/>
            <person name="Tapia R."/>
            <person name="Land M."/>
            <person name="Hauser L."/>
            <person name="Kyrpides N."/>
            <person name="Ivanova N."/>
            <person name="Ovchinnikova G."/>
            <person name="Pagani I."/>
            <person name="Brumm P."/>
            <person name="Mead D."/>
            <person name="Woyke T."/>
        </authorList>
    </citation>
    <scope>NUCLEOTIDE SEQUENCE [LARGE SCALE GENOMIC DNA]</scope>
    <source>
        <strain evidence="3">ATCC 33331 / IAF-45CD</strain>
    </source>
</reference>
<protein>
    <submittedName>
        <fullName evidence="2">Uncharacterized protein</fullName>
    </submittedName>
</protein>